<sequence length="73" mass="8203">LAEERRMRQEAFAILKFFDLDRYADDAANSLPYGLQRRLEIARAVAAMPDLLLLDEPAAGLNPAETDQLTDLI</sequence>
<dbReference type="InterPro" id="IPR027417">
    <property type="entry name" value="P-loop_NTPase"/>
</dbReference>
<evidence type="ECO:0000313" key="6">
    <source>
        <dbReference type="Proteomes" id="UP001172684"/>
    </source>
</evidence>
<feature type="non-terminal residue" evidence="5">
    <location>
        <position position="1"/>
    </location>
</feature>
<gene>
    <name evidence="5" type="ORF">H2201_009378</name>
</gene>
<dbReference type="PANTHER" id="PTHR45772">
    <property type="entry name" value="CONSERVED COMPONENT OF ABC TRANSPORTER FOR NATURAL AMINO ACIDS-RELATED"/>
    <property type="match status" value="1"/>
</dbReference>
<dbReference type="Gene3D" id="3.40.50.300">
    <property type="entry name" value="P-loop containing nucleotide triphosphate hydrolases"/>
    <property type="match status" value="1"/>
</dbReference>
<dbReference type="Pfam" id="PF00005">
    <property type="entry name" value="ABC_tran"/>
    <property type="match status" value="1"/>
</dbReference>
<organism evidence="5 6">
    <name type="scientific">Coniosporium apollinis</name>
    <dbReference type="NCBI Taxonomy" id="61459"/>
    <lineage>
        <taxon>Eukaryota</taxon>
        <taxon>Fungi</taxon>
        <taxon>Dikarya</taxon>
        <taxon>Ascomycota</taxon>
        <taxon>Pezizomycotina</taxon>
        <taxon>Dothideomycetes</taxon>
        <taxon>Dothideomycetes incertae sedis</taxon>
        <taxon>Coniosporium</taxon>
    </lineage>
</organism>
<comment type="caution">
    <text evidence="5">The sequence shown here is derived from an EMBL/GenBank/DDBJ whole genome shotgun (WGS) entry which is preliminary data.</text>
</comment>
<evidence type="ECO:0000259" key="4">
    <source>
        <dbReference type="Pfam" id="PF00005"/>
    </source>
</evidence>
<protein>
    <recommendedName>
        <fullName evidence="4">ABC transporter domain-containing protein</fullName>
    </recommendedName>
</protein>
<evidence type="ECO:0000256" key="1">
    <source>
        <dbReference type="ARBA" id="ARBA00022448"/>
    </source>
</evidence>
<feature type="domain" description="ABC transporter" evidence="4">
    <location>
        <begin position="6"/>
        <end position="59"/>
    </location>
</feature>
<dbReference type="InterPro" id="IPR003439">
    <property type="entry name" value="ABC_transporter-like_ATP-bd"/>
</dbReference>
<proteinExistence type="predicted"/>
<evidence type="ECO:0000256" key="3">
    <source>
        <dbReference type="ARBA" id="ARBA00022840"/>
    </source>
</evidence>
<accession>A0ABQ9NFV2</accession>
<dbReference type="InterPro" id="IPR051120">
    <property type="entry name" value="ABC_AA/LPS_Transport"/>
</dbReference>
<keyword evidence="1" id="KW-0813">Transport</keyword>
<keyword evidence="2" id="KW-0547">Nucleotide-binding</keyword>
<keyword evidence="3" id="KW-0067">ATP-binding</keyword>
<dbReference type="SUPFAM" id="SSF52540">
    <property type="entry name" value="P-loop containing nucleoside triphosphate hydrolases"/>
    <property type="match status" value="1"/>
</dbReference>
<dbReference type="Proteomes" id="UP001172684">
    <property type="component" value="Unassembled WGS sequence"/>
</dbReference>
<evidence type="ECO:0000256" key="2">
    <source>
        <dbReference type="ARBA" id="ARBA00022741"/>
    </source>
</evidence>
<reference evidence="5" key="1">
    <citation type="submission" date="2022-10" db="EMBL/GenBank/DDBJ databases">
        <title>Culturing micro-colonial fungi from biological soil crusts in the Mojave desert and describing Neophaeococcomyces mojavensis, and introducing the new genera and species Taxawa tesnikishii.</title>
        <authorList>
            <person name="Kurbessoian T."/>
            <person name="Stajich J.E."/>
        </authorList>
    </citation>
    <scope>NUCLEOTIDE SEQUENCE</scope>
    <source>
        <strain evidence="5">TK_1</strain>
    </source>
</reference>
<dbReference type="EMBL" id="JAPDRL010001289">
    <property type="protein sequence ID" value="KAJ9631320.1"/>
    <property type="molecule type" value="Genomic_DNA"/>
</dbReference>
<evidence type="ECO:0000313" key="5">
    <source>
        <dbReference type="EMBL" id="KAJ9631320.1"/>
    </source>
</evidence>
<name>A0ABQ9NFV2_9PEZI</name>
<keyword evidence="6" id="KW-1185">Reference proteome</keyword>
<feature type="non-terminal residue" evidence="5">
    <location>
        <position position="73"/>
    </location>
</feature>
<dbReference type="PANTHER" id="PTHR45772:SF9">
    <property type="entry name" value="CONSERVED COMPONENT OF ABC TRANSPORTER FOR NATURAL AMINO ACIDS"/>
    <property type="match status" value="1"/>
</dbReference>